<sequence length="74" mass="7898">MKLVFSLAILPLGAALMTQTASATSRATGRARKPATELRADSGRHAILSVRRAAKFSVPAASAVRFGRDGRYRL</sequence>
<evidence type="ECO:0000256" key="1">
    <source>
        <dbReference type="SAM" id="SignalP"/>
    </source>
</evidence>
<gene>
    <name evidence="2" type="ordered locus">BC1003_3807</name>
</gene>
<feature type="chain" id="PRO_5003152327" evidence="1">
    <location>
        <begin position="24"/>
        <end position="74"/>
    </location>
</feature>
<accession>E1TJC6</accession>
<name>E1TJC6_BURSG</name>
<dbReference type="STRING" id="640512.BC1003_3807"/>
<dbReference type="EMBL" id="CP002218">
    <property type="protein sequence ID" value="ADN59746.1"/>
    <property type="molecule type" value="Genomic_DNA"/>
</dbReference>
<organism evidence="2">
    <name type="scientific">Burkholderia sp. (strain CCGE1003)</name>
    <dbReference type="NCBI Taxonomy" id="640512"/>
    <lineage>
        <taxon>Bacteria</taxon>
        <taxon>Pseudomonadati</taxon>
        <taxon>Pseudomonadota</taxon>
        <taxon>Betaproteobacteria</taxon>
        <taxon>Burkholderiales</taxon>
        <taxon>Burkholderiaceae</taxon>
        <taxon>Burkholderia</taxon>
    </lineage>
</organism>
<dbReference type="KEGG" id="bgf:BC1003_3807"/>
<feature type="signal peptide" evidence="1">
    <location>
        <begin position="1"/>
        <end position="23"/>
    </location>
</feature>
<reference evidence="2" key="1">
    <citation type="submission" date="2010-09" db="EMBL/GenBank/DDBJ databases">
        <title>Complete sequence of chromosome2 of Burkholderia sp. CCGE1003.</title>
        <authorList>
            <consortium name="US DOE Joint Genome Institute"/>
            <person name="Lucas S."/>
            <person name="Copeland A."/>
            <person name="Lapidus A."/>
            <person name="Cheng J.-F."/>
            <person name="Bruce D."/>
            <person name="Goodwin L."/>
            <person name="Pitluck S."/>
            <person name="Daligault H."/>
            <person name="Davenport K."/>
            <person name="Detter J.C."/>
            <person name="Han C."/>
            <person name="Tapia R."/>
            <person name="Land M."/>
            <person name="Hauser L."/>
            <person name="Jeffries C."/>
            <person name="Kyrpides N."/>
            <person name="Ivanova N."/>
            <person name="Ovchinnikova G."/>
            <person name="Martinez-Romero E."/>
            <person name="Rogel M.A."/>
            <person name="Auchtung J."/>
            <person name="Tiedje J.M."/>
            <person name="Woyke T."/>
        </authorList>
    </citation>
    <scope>NUCLEOTIDE SEQUENCE</scope>
    <source>
        <strain evidence="2">CCGE1003</strain>
    </source>
</reference>
<protein>
    <submittedName>
        <fullName evidence="2">Uncharacterized protein</fullName>
    </submittedName>
</protein>
<evidence type="ECO:0000313" key="2">
    <source>
        <dbReference type="EMBL" id="ADN59746.1"/>
    </source>
</evidence>
<dbReference type="AlphaFoldDB" id="E1TJC6"/>
<dbReference type="HOGENOM" id="CLU_2680684_0_0_4"/>
<keyword evidence="1" id="KW-0732">Signal</keyword>
<proteinExistence type="predicted"/>